<proteinExistence type="inferred from homology"/>
<dbReference type="PANTHER" id="PTHR43197:SF1">
    <property type="entry name" value="UTP--GLUCOSE-1-PHOSPHATE URIDYLYLTRANSFERASE"/>
    <property type="match status" value="1"/>
</dbReference>
<dbReference type="NCBIfam" id="TIGR01099">
    <property type="entry name" value="galU"/>
    <property type="match status" value="1"/>
</dbReference>
<keyword evidence="4 7" id="KW-0808">Transferase</keyword>
<dbReference type="InterPro" id="IPR005835">
    <property type="entry name" value="NTP_transferase_dom"/>
</dbReference>
<dbReference type="Proteomes" id="UP000321304">
    <property type="component" value="Unassembled WGS sequence"/>
</dbReference>
<reference evidence="9 10" key="1">
    <citation type="submission" date="2019-06" db="EMBL/GenBank/DDBJ databases">
        <title>Genomic Encyclopedia of Type Strains, Phase IV (KMG-V): Genome sequencing to study the core and pangenomes of soil and plant-associated prokaryotes.</title>
        <authorList>
            <person name="Whitman W."/>
        </authorList>
    </citation>
    <scope>NUCLEOTIDE SEQUENCE [LARGE SCALE GENOMIC DNA]</scope>
    <source>
        <strain evidence="9 10">BR 10355</strain>
    </source>
</reference>
<dbReference type="EMBL" id="VITY01000009">
    <property type="protein sequence ID" value="TWB94816.1"/>
    <property type="molecule type" value="Genomic_DNA"/>
</dbReference>
<evidence type="ECO:0000256" key="7">
    <source>
        <dbReference type="RuleBase" id="RU361259"/>
    </source>
</evidence>
<dbReference type="InterPro" id="IPR029044">
    <property type="entry name" value="Nucleotide-diphossugar_trans"/>
</dbReference>
<organism evidence="9 10">
    <name type="scientific">Bradyrhizobium macuxiense</name>
    <dbReference type="NCBI Taxonomy" id="1755647"/>
    <lineage>
        <taxon>Bacteria</taxon>
        <taxon>Pseudomonadati</taxon>
        <taxon>Pseudomonadota</taxon>
        <taxon>Alphaproteobacteria</taxon>
        <taxon>Hyphomicrobiales</taxon>
        <taxon>Nitrobacteraceae</taxon>
        <taxon>Bradyrhizobium</taxon>
    </lineage>
</organism>
<dbReference type="Gene3D" id="3.90.550.10">
    <property type="entry name" value="Spore Coat Polysaccharide Biosynthesis Protein SpsA, Chain A"/>
    <property type="match status" value="1"/>
</dbReference>
<evidence type="ECO:0000259" key="8">
    <source>
        <dbReference type="Pfam" id="PF00483"/>
    </source>
</evidence>
<protein>
    <recommendedName>
        <fullName evidence="3 7">UTP--glucose-1-phosphate uridylyltransferase</fullName>
        <ecNumber evidence="2 7">2.7.7.9</ecNumber>
    </recommendedName>
    <alternativeName>
        <fullName evidence="7">UDP-glucose pyrophosphorylase</fullName>
    </alternativeName>
</protein>
<dbReference type="PANTHER" id="PTHR43197">
    <property type="entry name" value="UTP--GLUCOSE-1-PHOSPHATE URIDYLYLTRANSFERASE"/>
    <property type="match status" value="1"/>
</dbReference>
<keyword evidence="5 7" id="KW-0548">Nucleotidyltransferase</keyword>
<evidence type="ECO:0000256" key="3">
    <source>
        <dbReference type="ARBA" id="ARBA00019048"/>
    </source>
</evidence>
<gene>
    <name evidence="9" type="ORF">FBZ93_109256</name>
</gene>
<dbReference type="Pfam" id="PF00483">
    <property type="entry name" value="NTP_transferase"/>
    <property type="match status" value="1"/>
</dbReference>
<keyword evidence="10" id="KW-1185">Reference proteome</keyword>
<evidence type="ECO:0000256" key="1">
    <source>
        <dbReference type="ARBA" id="ARBA00006890"/>
    </source>
</evidence>
<evidence type="ECO:0000313" key="10">
    <source>
        <dbReference type="Proteomes" id="UP000321304"/>
    </source>
</evidence>
<evidence type="ECO:0000256" key="4">
    <source>
        <dbReference type="ARBA" id="ARBA00022679"/>
    </source>
</evidence>
<name>A0A560LGU1_9BRAD</name>
<evidence type="ECO:0000256" key="6">
    <source>
        <dbReference type="ARBA" id="ARBA00048128"/>
    </source>
</evidence>
<comment type="catalytic activity">
    <reaction evidence="6 7">
        <text>alpha-D-glucose 1-phosphate + UTP + H(+) = UDP-alpha-D-glucose + diphosphate</text>
        <dbReference type="Rhea" id="RHEA:19889"/>
        <dbReference type="ChEBI" id="CHEBI:15378"/>
        <dbReference type="ChEBI" id="CHEBI:33019"/>
        <dbReference type="ChEBI" id="CHEBI:46398"/>
        <dbReference type="ChEBI" id="CHEBI:58601"/>
        <dbReference type="ChEBI" id="CHEBI:58885"/>
        <dbReference type="EC" id="2.7.7.9"/>
    </reaction>
</comment>
<dbReference type="OrthoDB" id="9803306at2"/>
<sequence>MKIRKAVFPVAGLGTRVLPATKAMPKEMLTIVDKPLIQYVVDEAREAGIEHFVFVTGRNKGVIEDHFDRMFELDTTLAQRGKKTEQDILAQNQPEAGAMSFTRQQAPLGLGHAVWCARDIVGNEPFAVVLPDELVLNTPGCLKQMIDAANKLGEKSNVIAVEAVPDELTHQYGICGVGKRTGNIFEVDGMVEKPPKGTAPSNLSITGRYILQPEIFNILATQERGAGGEIQLTDAMIGLAKTQKFYGVEFEGERHDCGSKPGFLRANIAFGLKRPELREGLIAEMKKYLEK</sequence>
<dbReference type="GO" id="GO:0003983">
    <property type="term" value="F:UTP:glucose-1-phosphate uridylyltransferase activity"/>
    <property type="evidence" value="ECO:0007669"/>
    <property type="project" value="UniProtKB-EC"/>
</dbReference>
<dbReference type="STRING" id="1755647.AS156_08320"/>
<dbReference type="RefSeq" id="WP_146989140.1">
    <property type="nucleotide sequence ID" value="NZ_VITY01000009.1"/>
</dbReference>
<dbReference type="InterPro" id="IPR005771">
    <property type="entry name" value="GalU_uridylyltTrfase_bac/arc"/>
</dbReference>
<comment type="caution">
    <text evidence="9">The sequence shown here is derived from an EMBL/GenBank/DDBJ whole genome shotgun (WGS) entry which is preliminary data.</text>
</comment>
<dbReference type="EC" id="2.7.7.9" evidence="2 7"/>
<comment type="similarity">
    <text evidence="1 7">Belongs to the UDPGP type 2 family.</text>
</comment>
<evidence type="ECO:0000256" key="2">
    <source>
        <dbReference type="ARBA" id="ARBA00012415"/>
    </source>
</evidence>
<accession>A0A560LGU1</accession>
<evidence type="ECO:0000313" key="9">
    <source>
        <dbReference type="EMBL" id="TWB94816.1"/>
    </source>
</evidence>
<dbReference type="SUPFAM" id="SSF53448">
    <property type="entry name" value="Nucleotide-diphospho-sugar transferases"/>
    <property type="match status" value="1"/>
</dbReference>
<dbReference type="CDD" id="cd02541">
    <property type="entry name" value="UGPase_prokaryotic"/>
    <property type="match status" value="1"/>
</dbReference>
<dbReference type="AlphaFoldDB" id="A0A560LGU1"/>
<feature type="domain" description="Nucleotidyl transferase" evidence="8">
    <location>
        <begin position="10"/>
        <end position="267"/>
    </location>
</feature>
<evidence type="ECO:0000256" key="5">
    <source>
        <dbReference type="ARBA" id="ARBA00022695"/>
    </source>
</evidence>
<dbReference type="GO" id="GO:0006011">
    <property type="term" value="P:UDP-alpha-D-glucose metabolic process"/>
    <property type="evidence" value="ECO:0007669"/>
    <property type="project" value="InterPro"/>
</dbReference>